<name>G8TTB4_SULAD</name>
<dbReference type="GO" id="GO:0016289">
    <property type="term" value="F:acyl-CoA hydrolase activity"/>
    <property type="evidence" value="ECO:0007669"/>
    <property type="project" value="TreeGrafter"/>
</dbReference>
<organism evidence="3 4">
    <name type="scientific">Sulfobacillus acidophilus (strain ATCC 700253 / DSM 10332 / NAL)</name>
    <dbReference type="NCBI Taxonomy" id="679936"/>
    <lineage>
        <taxon>Bacteria</taxon>
        <taxon>Bacillati</taxon>
        <taxon>Bacillota</taxon>
        <taxon>Clostridia</taxon>
        <taxon>Eubacteriales</taxon>
        <taxon>Clostridiales Family XVII. Incertae Sedis</taxon>
        <taxon>Sulfobacillus</taxon>
    </lineage>
</organism>
<dbReference type="PANTHER" id="PTHR42856:SF1">
    <property type="entry name" value="ACYL-COENZYME A THIOESTERASE PAAI"/>
    <property type="match status" value="1"/>
</dbReference>
<dbReference type="InterPro" id="IPR006683">
    <property type="entry name" value="Thioestr_dom"/>
</dbReference>
<gene>
    <name evidence="3" type="ordered locus">Sulac_0993</name>
</gene>
<sequence>MARDIFSDALGIVIDEARPGFVKAHLTLTERHQNEHQTAHGGVIFSLADAVFARASNIHGIPAVALDTSMTFVRAARAGETIVAQCEEAALRRRVAVYTVTVTTEPGELVALFRGTVYRIQPESH</sequence>
<evidence type="ECO:0000313" key="4">
    <source>
        <dbReference type="Proteomes" id="UP000005439"/>
    </source>
</evidence>
<dbReference type="NCBIfam" id="TIGR00369">
    <property type="entry name" value="unchar_dom_1"/>
    <property type="match status" value="1"/>
</dbReference>
<dbReference type="SUPFAM" id="SSF54637">
    <property type="entry name" value="Thioesterase/thiol ester dehydrase-isomerase"/>
    <property type="match status" value="1"/>
</dbReference>
<reference evidence="3 4" key="2">
    <citation type="journal article" date="2012" name="Stand. Genomic Sci.">
        <title>Complete genome sequence of the moderately thermophilic mineral-sulfide-oxidizing firmicute Sulfobacillus acidophilus type strain (NAL(T)).</title>
        <authorList>
            <person name="Anderson I."/>
            <person name="Chertkov O."/>
            <person name="Chen A."/>
            <person name="Saunders E."/>
            <person name="Lapidus A."/>
            <person name="Nolan M."/>
            <person name="Lucas S."/>
            <person name="Hammon N."/>
            <person name="Deshpande S."/>
            <person name="Cheng J.F."/>
            <person name="Han C."/>
            <person name="Tapia R."/>
            <person name="Goodwin L.A."/>
            <person name="Pitluck S."/>
            <person name="Liolios K."/>
            <person name="Pagani I."/>
            <person name="Ivanova N."/>
            <person name="Mikhailova N."/>
            <person name="Pati A."/>
            <person name="Palaniappan K."/>
            <person name="Land M."/>
            <person name="Pan C."/>
            <person name="Rohde M."/>
            <person name="Pukall R."/>
            <person name="Goker M."/>
            <person name="Detter J.C."/>
            <person name="Woyke T."/>
            <person name="Bristow J."/>
            <person name="Eisen J.A."/>
            <person name="Markowitz V."/>
            <person name="Hugenholtz P."/>
            <person name="Kyrpides N.C."/>
            <person name="Klenk H.P."/>
            <person name="Mavromatis K."/>
        </authorList>
    </citation>
    <scope>NUCLEOTIDE SEQUENCE [LARGE SCALE GENOMIC DNA]</scope>
    <source>
        <strain evidence="4">ATCC 700253 / DSM 10332 / NAL</strain>
    </source>
</reference>
<dbReference type="NCBIfam" id="TIGR02286">
    <property type="entry name" value="PaaD"/>
    <property type="match status" value="1"/>
</dbReference>
<proteinExistence type="predicted"/>
<keyword evidence="4" id="KW-1185">Reference proteome</keyword>
<dbReference type="AlphaFoldDB" id="G8TTB4"/>
<evidence type="ECO:0000256" key="1">
    <source>
        <dbReference type="ARBA" id="ARBA00022801"/>
    </source>
</evidence>
<keyword evidence="1" id="KW-0378">Hydrolase</keyword>
<dbReference type="EMBL" id="CP003179">
    <property type="protein sequence ID" value="AEW04494.1"/>
    <property type="molecule type" value="Genomic_DNA"/>
</dbReference>
<dbReference type="CDD" id="cd03443">
    <property type="entry name" value="PaaI_thioesterase"/>
    <property type="match status" value="1"/>
</dbReference>
<feature type="domain" description="Thioesterase" evidence="2">
    <location>
        <begin position="36"/>
        <end position="111"/>
    </location>
</feature>
<dbReference type="Gene3D" id="3.10.129.10">
    <property type="entry name" value="Hotdog Thioesterase"/>
    <property type="match status" value="1"/>
</dbReference>
<dbReference type="InterPro" id="IPR003736">
    <property type="entry name" value="PAAI_dom"/>
</dbReference>
<accession>G8TTB4</accession>
<evidence type="ECO:0000313" key="3">
    <source>
        <dbReference type="EMBL" id="AEW04494.1"/>
    </source>
</evidence>
<dbReference type="PANTHER" id="PTHR42856">
    <property type="entry name" value="ACYL-COENZYME A THIOESTERASE PAAI"/>
    <property type="match status" value="1"/>
</dbReference>
<dbReference type="PATRIC" id="fig|679936.5.peg.1052"/>
<dbReference type="Pfam" id="PF03061">
    <property type="entry name" value="4HBT"/>
    <property type="match status" value="1"/>
</dbReference>
<protein>
    <submittedName>
        <fullName evidence="3">Phenylacetic acid degradation protein PaaD</fullName>
    </submittedName>
</protein>
<dbReference type="InterPro" id="IPR011973">
    <property type="entry name" value="PaaD"/>
</dbReference>
<dbReference type="HOGENOM" id="CLU_089876_11_0_9"/>
<dbReference type="InterPro" id="IPR052723">
    <property type="entry name" value="Acyl-CoA_thioesterase_PaaI"/>
</dbReference>
<evidence type="ECO:0000259" key="2">
    <source>
        <dbReference type="Pfam" id="PF03061"/>
    </source>
</evidence>
<dbReference type="KEGG" id="sap:Sulac_0993"/>
<reference evidence="4" key="1">
    <citation type="submission" date="2011-12" db="EMBL/GenBank/DDBJ databases">
        <title>The complete genome of chromosome of Sulfobacillus acidophilus DSM 10332.</title>
        <authorList>
            <person name="Lucas S."/>
            <person name="Han J."/>
            <person name="Lapidus A."/>
            <person name="Bruce D."/>
            <person name="Goodwin L."/>
            <person name="Pitluck S."/>
            <person name="Peters L."/>
            <person name="Kyrpides N."/>
            <person name="Mavromatis K."/>
            <person name="Ivanova N."/>
            <person name="Mikhailova N."/>
            <person name="Chertkov O."/>
            <person name="Saunders E."/>
            <person name="Detter J.C."/>
            <person name="Tapia R."/>
            <person name="Han C."/>
            <person name="Land M."/>
            <person name="Hauser L."/>
            <person name="Markowitz V."/>
            <person name="Cheng J.-F."/>
            <person name="Hugenholtz P."/>
            <person name="Woyke T."/>
            <person name="Wu D."/>
            <person name="Pukall R."/>
            <person name="Gehrich-Schroeter G."/>
            <person name="Schneider S."/>
            <person name="Klenk H.-P."/>
            <person name="Eisen J.A."/>
        </authorList>
    </citation>
    <scope>NUCLEOTIDE SEQUENCE [LARGE SCALE GENOMIC DNA]</scope>
    <source>
        <strain evidence="4">ATCC 700253 / DSM 10332 / NAL</strain>
    </source>
</reference>
<dbReference type="InterPro" id="IPR029069">
    <property type="entry name" value="HotDog_dom_sf"/>
</dbReference>
<dbReference type="STRING" id="679936.Sulac_0993"/>
<dbReference type="Proteomes" id="UP000005439">
    <property type="component" value="Chromosome"/>
</dbReference>